<protein>
    <submittedName>
        <fullName evidence="1">Uncharacterized protein</fullName>
    </submittedName>
</protein>
<accession>A0ABP8ZDL9</accession>
<keyword evidence="2" id="KW-1185">Reference proteome</keyword>
<sequence>MEASGGAVGPADCPHAIAPGVEVTLRLPWHLRRTRAIVRRRVGRGWEVEVRTVLGTPLHLVLPARALRRV</sequence>
<evidence type="ECO:0000313" key="1">
    <source>
        <dbReference type="EMBL" id="GAA4753553.1"/>
    </source>
</evidence>
<comment type="caution">
    <text evidence="1">The sequence shown here is derived from an EMBL/GenBank/DDBJ whole genome shotgun (WGS) entry which is preliminary data.</text>
</comment>
<gene>
    <name evidence="1" type="ORF">GCM10025783_28060</name>
</gene>
<organism evidence="1 2">
    <name type="scientific">Amnibacterium soli</name>
    <dbReference type="NCBI Taxonomy" id="1282736"/>
    <lineage>
        <taxon>Bacteria</taxon>
        <taxon>Bacillati</taxon>
        <taxon>Actinomycetota</taxon>
        <taxon>Actinomycetes</taxon>
        <taxon>Micrococcales</taxon>
        <taxon>Microbacteriaceae</taxon>
        <taxon>Amnibacterium</taxon>
    </lineage>
</organism>
<reference evidence="2" key="1">
    <citation type="journal article" date="2019" name="Int. J. Syst. Evol. Microbiol.">
        <title>The Global Catalogue of Microorganisms (GCM) 10K type strain sequencing project: providing services to taxonomists for standard genome sequencing and annotation.</title>
        <authorList>
            <consortium name="The Broad Institute Genomics Platform"/>
            <consortium name="The Broad Institute Genome Sequencing Center for Infectious Disease"/>
            <person name="Wu L."/>
            <person name="Ma J."/>
        </authorList>
    </citation>
    <scope>NUCLEOTIDE SEQUENCE [LARGE SCALE GENOMIC DNA]</scope>
    <source>
        <strain evidence="2">JCM 19015</strain>
    </source>
</reference>
<proteinExistence type="predicted"/>
<evidence type="ECO:0000313" key="2">
    <source>
        <dbReference type="Proteomes" id="UP001500121"/>
    </source>
</evidence>
<dbReference type="Proteomes" id="UP001500121">
    <property type="component" value="Unassembled WGS sequence"/>
</dbReference>
<dbReference type="EMBL" id="BAABLP010000006">
    <property type="protein sequence ID" value="GAA4753553.1"/>
    <property type="molecule type" value="Genomic_DNA"/>
</dbReference>
<name>A0ABP8ZDL9_9MICO</name>